<dbReference type="Pfam" id="PF21906">
    <property type="entry name" value="WHD_NrtR"/>
    <property type="match status" value="1"/>
</dbReference>
<dbReference type="InterPro" id="IPR015797">
    <property type="entry name" value="NUDIX_hydrolase-like_dom_sf"/>
</dbReference>
<dbReference type="PANTHER" id="PTHR43736">
    <property type="entry name" value="ADP-RIBOSE PYROPHOSPHATASE"/>
    <property type="match status" value="1"/>
</dbReference>
<name>A0A6S7A1A0_9BURK</name>
<dbReference type="SUPFAM" id="SSF55811">
    <property type="entry name" value="Nudix"/>
    <property type="match status" value="1"/>
</dbReference>
<evidence type="ECO:0000313" key="3">
    <source>
        <dbReference type="Proteomes" id="UP000494269"/>
    </source>
</evidence>
<dbReference type="InterPro" id="IPR054105">
    <property type="entry name" value="WHD_NrtR"/>
</dbReference>
<dbReference type="AlphaFoldDB" id="A0A6S7A1A0"/>
<dbReference type="Gene3D" id="3.90.79.10">
    <property type="entry name" value="Nucleoside Triphosphate Pyrophosphohydrolase"/>
    <property type="match status" value="1"/>
</dbReference>
<dbReference type="GO" id="GO:0003824">
    <property type="term" value="F:catalytic activity"/>
    <property type="evidence" value="ECO:0007669"/>
    <property type="project" value="UniProtKB-ARBA"/>
</dbReference>
<sequence>MDYPLPLVTVDAVLLTLRAGALEIALHQRDRAPFKNAMALPGGVVHADEDDHTEASIRRVLREKTGFEPRYLEQLQVFSGKDRDPRQWSLSVSYVALVPAAELEAASQAGFPGFQGFRFVSVDALPPLAFDHASIVTAAVARLRNKSSYSTLPFFLLPERFTLTELQHTYEAILQTRLEKSNFRRKMDAWGVLEDTGEQVGGAQRPARLYRLKDFTLFDRSVG</sequence>
<dbReference type="InterPro" id="IPR036388">
    <property type="entry name" value="WH-like_DNA-bd_sf"/>
</dbReference>
<dbReference type="Proteomes" id="UP000494269">
    <property type="component" value="Unassembled WGS sequence"/>
</dbReference>
<organism evidence="2 3">
    <name type="scientific">Achromobacter kerstersii</name>
    <dbReference type="NCBI Taxonomy" id="1353890"/>
    <lineage>
        <taxon>Bacteria</taxon>
        <taxon>Pseudomonadati</taxon>
        <taxon>Pseudomonadota</taxon>
        <taxon>Betaproteobacteria</taxon>
        <taxon>Burkholderiales</taxon>
        <taxon>Alcaligenaceae</taxon>
        <taxon>Achromobacter</taxon>
    </lineage>
</organism>
<dbReference type="Pfam" id="PF00293">
    <property type="entry name" value="NUDIX"/>
    <property type="match status" value="1"/>
</dbReference>
<dbReference type="PANTHER" id="PTHR43736:SF4">
    <property type="entry name" value="SLR1690 PROTEIN"/>
    <property type="match status" value="1"/>
</dbReference>
<protein>
    <recommendedName>
        <fullName evidence="1">Nudix hydrolase domain-containing protein</fullName>
    </recommendedName>
</protein>
<dbReference type="PROSITE" id="PS51462">
    <property type="entry name" value="NUDIX"/>
    <property type="match status" value="1"/>
</dbReference>
<dbReference type="Gene3D" id="1.10.10.10">
    <property type="entry name" value="Winged helix-like DNA-binding domain superfamily/Winged helix DNA-binding domain"/>
    <property type="match status" value="1"/>
</dbReference>
<evidence type="ECO:0000259" key="1">
    <source>
        <dbReference type="PROSITE" id="PS51462"/>
    </source>
</evidence>
<keyword evidence="3" id="KW-1185">Reference proteome</keyword>
<accession>A0A6S7A1A0</accession>
<dbReference type="SUPFAM" id="SSF46785">
    <property type="entry name" value="Winged helix' DNA-binding domain"/>
    <property type="match status" value="1"/>
</dbReference>
<feature type="domain" description="Nudix hydrolase" evidence="1">
    <location>
        <begin position="6"/>
        <end position="143"/>
    </location>
</feature>
<evidence type="ECO:0000313" key="2">
    <source>
        <dbReference type="EMBL" id="CAB3707931.1"/>
    </source>
</evidence>
<dbReference type="CDD" id="cd18873">
    <property type="entry name" value="NUDIX_NadM_like"/>
    <property type="match status" value="1"/>
</dbReference>
<dbReference type="RefSeq" id="WP_175170143.1">
    <property type="nucleotide sequence ID" value="NZ_CADIJQ010000004.1"/>
</dbReference>
<proteinExistence type="predicted"/>
<dbReference type="InterPro" id="IPR000086">
    <property type="entry name" value="NUDIX_hydrolase_dom"/>
</dbReference>
<reference evidence="2 3" key="1">
    <citation type="submission" date="2020-04" db="EMBL/GenBank/DDBJ databases">
        <authorList>
            <person name="De Canck E."/>
        </authorList>
    </citation>
    <scope>NUCLEOTIDE SEQUENCE [LARGE SCALE GENOMIC DNA]</scope>
    <source>
        <strain evidence="2 3">LMG 3441</strain>
    </source>
</reference>
<dbReference type="InterPro" id="IPR036390">
    <property type="entry name" value="WH_DNA-bd_sf"/>
</dbReference>
<dbReference type="EMBL" id="CADIJQ010000004">
    <property type="protein sequence ID" value="CAB3707931.1"/>
    <property type="molecule type" value="Genomic_DNA"/>
</dbReference>
<gene>
    <name evidence="2" type="ORF">LMG3441_02945</name>
</gene>